<accession>A0ABW4TKN4</accession>
<dbReference type="PANTHER" id="PTHR30055">
    <property type="entry name" value="HTH-TYPE TRANSCRIPTIONAL REGULATOR RUTR"/>
    <property type="match status" value="1"/>
</dbReference>
<name>A0ABW4TKN4_9ACTN</name>
<dbReference type="Pfam" id="PF13305">
    <property type="entry name" value="TetR_C_33"/>
    <property type="match status" value="1"/>
</dbReference>
<keyword evidence="2 4" id="KW-0238">DNA-binding</keyword>
<dbReference type="InterPro" id="IPR025996">
    <property type="entry name" value="MT1864/Rv1816-like_C"/>
</dbReference>
<gene>
    <name evidence="6" type="ORF">ACFSDE_10565</name>
</gene>
<evidence type="ECO:0000256" key="4">
    <source>
        <dbReference type="PROSITE-ProRule" id="PRU00335"/>
    </source>
</evidence>
<keyword evidence="3" id="KW-0804">Transcription</keyword>
<dbReference type="InterPro" id="IPR001647">
    <property type="entry name" value="HTH_TetR"/>
</dbReference>
<protein>
    <submittedName>
        <fullName evidence="6">TetR/AcrR family transcriptional regulator</fullName>
    </submittedName>
</protein>
<dbReference type="InterPro" id="IPR009057">
    <property type="entry name" value="Homeodomain-like_sf"/>
</dbReference>
<comment type="caution">
    <text evidence="6">The sequence shown here is derived from an EMBL/GenBank/DDBJ whole genome shotgun (WGS) entry which is preliminary data.</text>
</comment>
<evidence type="ECO:0000256" key="3">
    <source>
        <dbReference type="ARBA" id="ARBA00023163"/>
    </source>
</evidence>
<reference evidence="7" key="1">
    <citation type="journal article" date="2019" name="Int. J. Syst. Evol. Microbiol.">
        <title>The Global Catalogue of Microorganisms (GCM) 10K type strain sequencing project: providing services to taxonomists for standard genome sequencing and annotation.</title>
        <authorList>
            <consortium name="The Broad Institute Genomics Platform"/>
            <consortium name="The Broad Institute Genome Sequencing Center for Infectious Disease"/>
            <person name="Wu L."/>
            <person name="Ma J."/>
        </authorList>
    </citation>
    <scope>NUCLEOTIDE SEQUENCE [LARGE SCALE GENOMIC DNA]</scope>
    <source>
        <strain evidence="7">CGMCC 1.12477</strain>
    </source>
</reference>
<dbReference type="SUPFAM" id="SSF48498">
    <property type="entry name" value="Tetracyclin repressor-like, C-terminal domain"/>
    <property type="match status" value="1"/>
</dbReference>
<evidence type="ECO:0000256" key="1">
    <source>
        <dbReference type="ARBA" id="ARBA00023015"/>
    </source>
</evidence>
<dbReference type="SUPFAM" id="SSF46689">
    <property type="entry name" value="Homeodomain-like"/>
    <property type="match status" value="1"/>
</dbReference>
<dbReference type="Gene3D" id="1.10.357.10">
    <property type="entry name" value="Tetracycline Repressor, domain 2"/>
    <property type="match status" value="1"/>
</dbReference>
<sequence length="208" mass="21954">MTGDARSGSYHHGDLRRALAETGLELARASGADGVALREVARRVGVSHNAAYRHFADREALLAEIGSLAMERLTAAMEADLATITDDDPVVRARERLKAVGRAYVAFALAEPGLFGVAFSAKAGHAVDSPAGPPVDVGPYGLLNTVLDELTAVGYLAEDRRPGSDVACWAAVHGFSELCLDGPLRLLPVDLRDAALERLLDTVDRGLA</sequence>
<evidence type="ECO:0000256" key="2">
    <source>
        <dbReference type="ARBA" id="ARBA00023125"/>
    </source>
</evidence>
<keyword evidence="7" id="KW-1185">Reference proteome</keyword>
<dbReference type="InterPro" id="IPR050109">
    <property type="entry name" value="HTH-type_TetR-like_transc_reg"/>
</dbReference>
<evidence type="ECO:0000259" key="5">
    <source>
        <dbReference type="PROSITE" id="PS50977"/>
    </source>
</evidence>
<dbReference type="InterPro" id="IPR036271">
    <property type="entry name" value="Tet_transcr_reg_TetR-rel_C_sf"/>
</dbReference>
<dbReference type="PROSITE" id="PS50977">
    <property type="entry name" value="HTH_TETR_2"/>
    <property type="match status" value="1"/>
</dbReference>
<evidence type="ECO:0000313" key="7">
    <source>
        <dbReference type="Proteomes" id="UP001597351"/>
    </source>
</evidence>
<dbReference type="EMBL" id="JBHUGD010000003">
    <property type="protein sequence ID" value="MFD1947234.1"/>
    <property type="molecule type" value="Genomic_DNA"/>
</dbReference>
<evidence type="ECO:0000313" key="6">
    <source>
        <dbReference type="EMBL" id="MFD1947234.1"/>
    </source>
</evidence>
<proteinExistence type="predicted"/>
<dbReference type="PANTHER" id="PTHR30055:SF220">
    <property type="entry name" value="TETR-FAMILY REGULATORY PROTEIN"/>
    <property type="match status" value="1"/>
</dbReference>
<dbReference type="Proteomes" id="UP001597351">
    <property type="component" value="Unassembled WGS sequence"/>
</dbReference>
<feature type="DNA-binding region" description="H-T-H motif" evidence="4">
    <location>
        <begin position="36"/>
        <end position="55"/>
    </location>
</feature>
<dbReference type="RefSeq" id="WP_343918132.1">
    <property type="nucleotide sequence ID" value="NZ_BAAAJT010000002.1"/>
</dbReference>
<keyword evidence="1" id="KW-0805">Transcription regulation</keyword>
<feature type="domain" description="HTH tetR-type" evidence="5">
    <location>
        <begin position="13"/>
        <end position="73"/>
    </location>
</feature>
<dbReference type="Pfam" id="PF00440">
    <property type="entry name" value="TetR_N"/>
    <property type="match status" value="1"/>
</dbReference>
<organism evidence="6 7">
    <name type="scientific">Nocardioides aestuarii</name>
    <dbReference type="NCBI Taxonomy" id="252231"/>
    <lineage>
        <taxon>Bacteria</taxon>
        <taxon>Bacillati</taxon>
        <taxon>Actinomycetota</taxon>
        <taxon>Actinomycetes</taxon>
        <taxon>Propionibacteriales</taxon>
        <taxon>Nocardioidaceae</taxon>
        <taxon>Nocardioides</taxon>
    </lineage>
</organism>